<evidence type="ECO:0000313" key="2">
    <source>
        <dbReference type="EMBL" id="UWP84038.1"/>
    </source>
</evidence>
<gene>
    <name evidence="2" type="ORF">Dfulv_07225</name>
</gene>
<evidence type="ECO:0000256" key="1">
    <source>
        <dbReference type="SAM" id="MobiDB-lite"/>
    </source>
</evidence>
<feature type="region of interest" description="Disordered" evidence="1">
    <location>
        <begin position="36"/>
        <end position="160"/>
    </location>
</feature>
<evidence type="ECO:0000313" key="3">
    <source>
        <dbReference type="Proteomes" id="UP001059617"/>
    </source>
</evidence>
<sequence length="160" mass="15704">MAGAGALVYAALVATSLSGGPLKPQRLLPFPDLVNNIPDLAPTTAPSGPATGNTPQEKNRATGTAKRIVGARPSAAPTLPGPPAGGGPVTTTAAPSAEVTSAPPSAEPTKTQPPRPSAEPTTGPTLPRPTGSATEGTALPAETPAAPRTVVETTVVASRR</sequence>
<reference evidence="2" key="2">
    <citation type="submission" date="2022-09" db="EMBL/GenBank/DDBJ databases">
        <title>Biosynthetic gene clusters of Dactylosporangioum fulvum.</title>
        <authorList>
            <person name="Caradec T."/>
        </authorList>
    </citation>
    <scope>NUCLEOTIDE SEQUENCE</scope>
    <source>
        <strain evidence="2">NRRL B-16292</strain>
    </source>
</reference>
<accession>A0ABY5W1V8</accession>
<organism evidence="2 3">
    <name type="scientific">Dactylosporangium fulvum</name>
    <dbReference type="NCBI Taxonomy" id="53359"/>
    <lineage>
        <taxon>Bacteria</taxon>
        <taxon>Bacillati</taxon>
        <taxon>Actinomycetota</taxon>
        <taxon>Actinomycetes</taxon>
        <taxon>Micromonosporales</taxon>
        <taxon>Micromonosporaceae</taxon>
        <taxon>Dactylosporangium</taxon>
    </lineage>
</organism>
<name>A0ABY5W1V8_9ACTN</name>
<feature type="compositionally biased region" description="Polar residues" evidence="1">
    <location>
        <begin position="44"/>
        <end position="56"/>
    </location>
</feature>
<feature type="compositionally biased region" description="Low complexity" evidence="1">
    <location>
        <begin position="120"/>
        <end position="131"/>
    </location>
</feature>
<feature type="compositionally biased region" description="Polar residues" evidence="1">
    <location>
        <begin position="98"/>
        <end position="110"/>
    </location>
</feature>
<keyword evidence="3" id="KW-1185">Reference proteome</keyword>
<feature type="compositionally biased region" description="Polar residues" evidence="1">
    <location>
        <begin position="151"/>
        <end position="160"/>
    </location>
</feature>
<dbReference type="Proteomes" id="UP001059617">
    <property type="component" value="Chromosome"/>
</dbReference>
<reference evidence="2" key="1">
    <citation type="submission" date="2021-04" db="EMBL/GenBank/DDBJ databases">
        <authorList>
            <person name="Hartkoorn R.C."/>
            <person name="Beaudoing E."/>
            <person name="Hot D."/>
        </authorList>
    </citation>
    <scope>NUCLEOTIDE SEQUENCE</scope>
    <source>
        <strain evidence="2">NRRL B-16292</strain>
    </source>
</reference>
<proteinExistence type="predicted"/>
<dbReference type="RefSeq" id="WP_259861860.1">
    <property type="nucleotide sequence ID" value="NZ_CP073720.1"/>
</dbReference>
<protein>
    <submittedName>
        <fullName evidence="2">Uncharacterized protein</fullName>
    </submittedName>
</protein>
<dbReference type="EMBL" id="CP073720">
    <property type="protein sequence ID" value="UWP84038.1"/>
    <property type="molecule type" value="Genomic_DNA"/>
</dbReference>